<proteinExistence type="predicted"/>
<dbReference type="Pfam" id="PF00027">
    <property type="entry name" value="cNMP_binding"/>
    <property type="match status" value="1"/>
</dbReference>
<dbReference type="InterPro" id="IPR018490">
    <property type="entry name" value="cNMP-bd_dom_sf"/>
</dbReference>
<dbReference type="InterPro" id="IPR000595">
    <property type="entry name" value="cNMP-bd_dom"/>
</dbReference>
<dbReference type="PROSITE" id="PS50042">
    <property type="entry name" value="CNMP_BINDING_3"/>
    <property type="match status" value="1"/>
</dbReference>
<feature type="domain" description="Cyclic nucleotide-binding" evidence="1">
    <location>
        <begin position="45"/>
        <end position="141"/>
    </location>
</feature>
<dbReference type="Gene3D" id="2.60.120.10">
    <property type="entry name" value="Jelly Rolls"/>
    <property type="match status" value="1"/>
</dbReference>
<evidence type="ECO:0000313" key="2">
    <source>
        <dbReference type="EMBL" id="VAW62464.1"/>
    </source>
</evidence>
<dbReference type="InterPro" id="IPR014710">
    <property type="entry name" value="RmlC-like_jellyroll"/>
</dbReference>
<evidence type="ECO:0000259" key="1">
    <source>
        <dbReference type="PROSITE" id="PS50042"/>
    </source>
</evidence>
<dbReference type="AlphaFoldDB" id="A0A3B0Y1Y9"/>
<reference evidence="2" key="1">
    <citation type="submission" date="2018-06" db="EMBL/GenBank/DDBJ databases">
        <authorList>
            <person name="Zhirakovskaya E."/>
        </authorList>
    </citation>
    <scope>NUCLEOTIDE SEQUENCE</scope>
</reference>
<protein>
    <submittedName>
        <fullName evidence="2">cAMP-binding proteins - catabolite gene activator and regulatory subunit of cAMP-dependent protein kinases</fullName>
    </submittedName>
</protein>
<dbReference type="EMBL" id="UOFI01000023">
    <property type="protein sequence ID" value="VAW62464.1"/>
    <property type="molecule type" value="Genomic_DNA"/>
</dbReference>
<accession>A0A3B0Y1Y9</accession>
<sequence>MTNDNEKDKALFSLKTALDSYAEISDVTWGKFQQICRFRDVNKHEILCAAGDIPSSFSFVYYGLFRVFVVDEKGNEYNKLFFDKNSFTGAMSALLKSAPSRLTIEALETSAIIEIDFSAYRKLLIDAHDLKLFQIYYLEKNWLLAKDAREIQIIQEDATQRYKRFLKDYPTLSERITQYHIASHLGITATQLSRIRKNI</sequence>
<organism evidence="2">
    <name type="scientific">hydrothermal vent metagenome</name>
    <dbReference type="NCBI Taxonomy" id="652676"/>
    <lineage>
        <taxon>unclassified sequences</taxon>
        <taxon>metagenomes</taxon>
        <taxon>ecological metagenomes</taxon>
    </lineage>
</organism>
<dbReference type="SUPFAM" id="SSF51206">
    <property type="entry name" value="cAMP-binding domain-like"/>
    <property type="match status" value="1"/>
</dbReference>
<gene>
    <name evidence="2" type="ORF">MNBD_GAMMA09-3727</name>
</gene>
<name>A0A3B0Y1Y9_9ZZZZ</name>
<dbReference type="CDD" id="cd00038">
    <property type="entry name" value="CAP_ED"/>
    <property type="match status" value="1"/>
</dbReference>